<evidence type="ECO:0000313" key="3">
    <source>
        <dbReference type="Proteomes" id="UP000031838"/>
    </source>
</evidence>
<dbReference type="Pfam" id="PF09836">
    <property type="entry name" value="DUF2063"/>
    <property type="match status" value="1"/>
</dbReference>
<keyword evidence="3" id="KW-1185">Reference proteome</keyword>
<dbReference type="Gene3D" id="1.10.150.690">
    <property type="entry name" value="DUF2063"/>
    <property type="match status" value="1"/>
</dbReference>
<reference evidence="3" key="1">
    <citation type="submission" date="2011-03" db="EMBL/GenBank/DDBJ databases">
        <authorList>
            <person name="Voget S."/>
            <person name="Streit W.R."/>
            <person name="Jaeger K.E."/>
            <person name="Daniel R."/>
        </authorList>
    </citation>
    <scope>NUCLEOTIDE SEQUENCE [LARGE SCALE GENOMIC DNA]</scope>
    <source>
        <strain evidence="3">PG1</strain>
    </source>
</reference>
<dbReference type="RefSeq" id="WP_080937412.1">
    <property type="nucleotide sequence ID" value="NZ_CP002581.1"/>
</dbReference>
<dbReference type="InterPro" id="IPR018640">
    <property type="entry name" value="DUF2063"/>
</dbReference>
<evidence type="ECO:0000313" key="2">
    <source>
        <dbReference type="EMBL" id="AJK49550.1"/>
    </source>
</evidence>
<sequence length="295" mass="32589">MDDAARRGELSLAAVQRWMQAATTHPAGLGPGLALADARHGLDLAAVVDTPAGVDARRRLAIYADGYWIRLISCLETEFPALRRMLGPQLFGFFARSYLNRHPSRSPSLHTLGARFPAFLLHSQRRAANGARRPPTQTFALDLARLERAIAESGRAGGREGQAPAAVPADDLWDLVLLAGDAHVLSLPDTTRLLALRHAADGFRPWLRGQESHEPAEDRRDYVAIRRQQFRVSMERLADWQFFALRHAARRAATLSDCARAAARRTRRPEGEIRAELALWLPTAQLAGLVVLTPN</sequence>
<feature type="domain" description="Putative DNA-binding" evidence="1">
    <location>
        <begin position="16"/>
        <end position="120"/>
    </location>
</feature>
<dbReference type="Proteomes" id="UP000031838">
    <property type="component" value="Chromosome 2"/>
</dbReference>
<protein>
    <recommendedName>
        <fullName evidence="1">Putative DNA-binding domain-containing protein</fullName>
    </recommendedName>
</protein>
<organism evidence="2 3">
    <name type="scientific">Burkholderia plantarii</name>
    <dbReference type="NCBI Taxonomy" id="41899"/>
    <lineage>
        <taxon>Bacteria</taxon>
        <taxon>Pseudomonadati</taxon>
        <taxon>Pseudomonadota</taxon>
        <taxon>Betaproteobacteria</taxon>
        <taxon>Burkholderiales</taxon>
        <taxon>Burkholderiaceae</taxon>
        <taxon>Burkholderia</taxon>
    </lineage>
</organism>
<dbReference type="KEGG" id="bgp:BGL_2c14830"/>
<dbReference type="HOGENOM" id="CLU_081286_1_0_4"/>
<dbReference type="InterPro" id="IPR044922">
    <property type="entry name" value="DUF2063_N_sf"/>
</dbReference>
<dbReference type="AlphaFoldDB" id="A0A0B6S8D1"/>
<reference evidence="2 3" key="2">
    <citation type="journal article" date="2016" name="Appl. Microbiol. Biotechnol.">
        <title>Mutations improving production and secretion of extracellular lipase by Burkholderia glumae PG1.</title>
        <authorList>
            <person name="Knapp A."/>
            <person name="Voget S."/>
            <person name="Gao R."/>
            <person name="Zaburannyi N."/>
            <person name="Krysciak D."/>
            <person name="Breuer M."/>
            <person name="Hauer B."/>
            <person name="Streit W.R."/>
            <person name="Muller R."/>
            <person name="Daniel R."/>
            <person name="Jaeger K.E."/>
        </authorList>
    </citation>
    <scope>NUCLEOTIDE SEQUENCE [LARGE SCALE GENOMIC DNA]</scope>
    <source>
        <strain evidence="2 3">PG1</strain>
    </source>
</reference>
<accession>A0A0B6S8D1</accession>
<name>A0A0B6S8D1_BURPL</name>
<evidence type="ECO:0000259" key="1">
    <source>
        <dbReference type="Pfam" id="PF09836"/>
    </source>
</evidence>
<gene>
    <name evidence="2" type="ORF">BGL_2c14830</name>
</gene>
<dbReference type="EMBL" id="CP002581">
    <property type="protein sequence ID" value="AJK49550.1"/>
    <property type="molecule type" value="Genomic_DNA"/>
</dbReference>
<proteinExistence type="predicted"/>